<proteinExistence type="predicted"/>
<evidence type="ECO:0000313" key="1">
    <source>
        <dbReference type="EMBL" id="QPR80699.1"/>
    </source>
</evidence>
<reference evidence="1 2" key="1">
    <citation type="submission" date="2020-12" db="EMBL/GenBank/DDBJ databases">
        <title>FDA dAtabase for Regulatory Grade micrObial Sequences (FDA-ARGOS): Supporting development and validation of Infectious Disease Dx tests.</title>
        <authorList>
            <person name="Nelson B."/>
            <person name="Plummer A."/>
            <person name="Tallon L."/>
            <person name="Sadzewicz L."/>
            <person name="Zhao X."/>
            <person name="Boylan J."/>
            <person name="Ott S."/>
            <person name="Bowen H."/>
            <person name="Vavikolanu K."/>
            <person name="Mehta A."/>
            <person name="Aluvathingal J."/>
            <person name="Nadendla S."/>
            <person name="Myers T."/>
            <person name="Yan Y."/>
            <person name="Sichtig H."/>
        </authorList>
    </citation>
    <scope>NUCLEOTIDE SEQUENCE [LARGE SCALE GENOMIC DNA]</scope>
    <source>
        <strain evidence="1 2">FDAARGOS_920</strain>
        <plasmid evidence="1 2">unnamed</plasmid>
    </source>
</reference>
<keyword evidence="2" id="KW-1185">Reference proteome</keyword>
<keyword evidence="1" id="KW-0614">Plasmid</keyword>
<gene>
    <name evidence="1" type="ORF">I6G77_27765</name>
</gene>
<dbReference type="EMBL" id="CP065740">
    <property type="protein sequence ID" value="QPR80699.1"/>
    <property type="molecule type" value="Genomic_DNA"/>
</dbReference>
<dbReference type="RefSeq" id="WP_158319626.1">
    <property type="nucleotide sequence ID" value="NZ_CP065740.1"/>
</dbReference>
<dbReference type="Proteomes" id="UP000594791">
    <property type="component" value="Plasmid unnamed"/>
</dbReference>
<accession>A0A7T2V944</accession>
<geneLocation type="plasmid" evidence="1 2">
    <name>unnamed</name>
</geneLocation>
<name>A0A7T2V944_9BACI</name>
<evidence type="ECO:0000313" key="2">
    <source>
        <dbReference type="Proteomes" id="UP000594791"/>
    </source>
</evidence>
<protein>
    <submittedName>
        <fullName evidence="1">Uncharacterized protein</fullName>
    </submittedName>
</protein>
<organism evidence="1 2">
    <name type="scientific">Bacillus tropicus</name>
    <dbReference type="NCBI Taxonomy" id="2026188"/>
    <lineage>
        <taxon>Bacteria</taxon>
        <taxon>Bacillati</taxon>
        <taxon>Bacillota</taxon>
        <taxon>Bacilli</taxon>
        <taxon>Bacillales</taxon>
        <taxon>Bacillaceae</taxon>
        <taxon>Bacillus</taxon>
        <taxon>Bacillus cereus group</taxon>
    </lineage>
</organism>
<sequence length="46" mass="5452">MYLCLAEKPDVAKKIVAAFPKYKRPEIKEKVEKKERTIQISIFNQK</sequence>